<protein>
    <recommendedName>
        <fullName evidence="3">DUF3489 domain-containing protein</fullName>
    </recommendedName>
</protein>
<name>A0A6J4JHL5_9CHLR</name>
<dbReference type="Pfam" id="PF11994">
    <property type="entry name" value="DUF3489"/>
    <property type="match status" value="1"/>
</dbReference>
<gene>
    <name evidence="2" type="ORF">AVDCRST_MAG93-3135</name>
</gene>
<evidence type="ECO:0000313" key="2">
    <source>
        <dbReference type="EMBL" id="CAA9280133.1"/>
    </source>
</evidence>
<organism evidence="2">
    <name type="scientific">uncultured Chloroflexia bacterium</name>
    <dbReference type="NCBI Taxonomy" id="1672391"/>
    <lineage>
        <taxon>Bacteria</taxon>
        <taxon>Bacillati</taxon>
        <taxon>Chloroflexota</taxon>
        <taxon>Chloroflexia</taxon>
        <taxon>environmental samples</taxon>
    </lineage>
</organism>
<dbReference type="EMBL" id="CADCTR010001071">
    <property type="protein sequence ID" value="CAA9280133.1"/>
    <property type="molecule type" value="Genomic_DNA"/>
</dbReference>
<accession>A0A6J4JHL5</accession>
<reference evidence="2" key="1">
    <citation type="submission" date="2020-02" db="EMBL/GenBank/DDBJ databases">
        <authorList>
            <person name="Meier V. D."/>
        </authorList>
    </citation>
    <scope>NUCLEOTIDE SEQUENCE</scope>
    <source>
        <strain evidence="2">AVDCRST_MAG93</strain>
    </source>
</reference>
<proteinExistence type="predicted"/>
<evidence type="ECO:0000256" key="1">
    <source>
        <dbReference type="SAM" id="MobiDB-lite"/>
    </source>
</evidence>
<sequence length="206" mass="21595">MTTPKLTDTQLVILTQAAQHPRLALTIPPRLKGGAVSKVIGPLLAKGVVEEVDHAPDLPAYRTRGDGSRTALVITNAGLTAIGIEPESLKREAGAAGASKPPRSRNAGESRGKATDGATGPKKARKAAQEPAKGAQPATRREGTKQAQLIAMLERDEGATIAQIVEATGWLPHTVRGAIAGALKKRLGLEVTSEAEEGRGRVYRIR</sequence>
<dbReference type="InterPro" id="IPR021880">
    <property type="entry name" value="DUF3489"/>
</dbReference>
<feature type="region of interest" description="Disordered" evidence="1">
    <location>
        <begin position="92"/>
        <end position="145"/>
    </location>
</feature>
<evidence type="ECO:0008006" key="3">
    <source>
        <dbReference type="Google" id="ProtNLM"/>
    </source>
</evidence>
<dbReference type="AlphaFoldDB" id="A0A6J4JHL5"/>